<evidence type="ECO:0000313" key="8">
    <source>
        <dbReference type="EMBL" id="UOP04728.2"/>
    </source>
</evidence>
<dbReference type="Proteomes" id="UP000831534">
    <property type="component" value="Chromosome"/>
</dbReference>
<dbReference type="GO" id="GO:0005886">
    <property type="term" value="C:plasma membrane"/>
    <property type="evidence" value="ECO:0007669"/>
    <property type="project" value="UniProtKB-SubCell"/>
</dbReference>
<feature type="transmembrane region" description="Helical" evidence="7">
    <location>
        <begin position="231"/>
        <end position="250"/>
    </location>
</feature>
<reference evidence="8" key="2">
    <citation type="submission" date="2024-09" db="EMBL/GenBank/DDBJ databases">
        <authorList>
            <person name="Veyrier F.J."/>
        </authorList>
    </citation>
    <scope>NUCLEOTIDE SEQUENCE</scope>
    <source>
        <strain evidence="8">17694</strain>
    </source>
</reference>
<dbReference type="KEGG" id="ckh:LVJ77_11220"/>
<dbReference type="RefSeq" id="WP_051255587.1">
    <property type="nucleotide sequence ID" value="NZ_CP091521.1"/>
</dbReference>
<dbReference type="InterPro" id="IPR023679">
    <property type="entry name" value="UPF0761_bac"/>
</dbReference>
<dbReference type="InterPro" id="IPR006194">
    <property type="entry name" value="Gly-tRNA-synth_heterodimer"/>
</dbReference>
<evidence type="ECO:0000256" key="7">
    <source>
        <dbReference type="HAMAP-Rule" id="MF_00672"/>
    </source>
</evidence>
<dbReference type="InterPro" id="IPR017039">
    <property type="entry name" value="Virul_fac_BrkB"/>
</dbReference>
<sequence length="408" mass="45182">MSSETSPAARHRGFAGFVYQRFKEARVLQAAGSLTFTTLLALVPLLTVMLVVITAFPVFGNVSALFERWINDLLVPSGASAVTVYLTEFKNQAGGLTAMGLAAMTLSALLLMQTIERTFDGIWRARSTRPWWVRFSLYWAILTLAPVVAGAGLSASTQMAHWFPALAGKTGWVWMGLLANAVLLYLLYRLVPNREVPHWHALTGAAVTAVLLEAAKWLFGIYINNFNSYHLVYGAFAAVPLFLVWLHLLWTMVLGGAVLTASLSGWHGGSTDLPDDGRERFDTAVQILLMLQTAQQEGKTLRPHDFRKRVRVGGERLEEVLRKLAQYDYIGAEAKGWLLKTAADQIQLRELFERFVYLPGLEGDSVPRALRALILPGLERLDMNLSEFEKSLVEVPVVSDEPEPPAAN</sequence>
<comment type="subcellular location">
    <subcellularLocation>
        <location evidence="1 7">Cell membrane</location>
        <topology evidence="1 7">Multi-pass membrane protein</topology>
    </subcellularLocation>
</comment>
<comment type="similarity">
    <text evidence="7">Belongs to the UPF0761 family.</text>
</comment>
<reference evidence="8" key="1">
    <citation type="journal article" date="2022" name="Res Sq">
        <title>Evolution of multicellular longitudinally dividing oral cavity symbionts (Neisseriaceae).</title>
        <authorList>
            <person name="Nyongesa S."/>
            <person name="Weber P."/>
            <person name="Bernet E."/>
            <person name="Pullido F."/>
            <person name="Nieckarz M."/>
            <person name="Delaby M."/>
            <person name="Nieves C."/>
            <person name="Viehboeck T."/>
            <person name="Krause N."/>
            <person name="Rivera-Millot A."/>
            <person name="Nakamura A."/>
            <person name="Vischer N."/>
            <person name="VanNieuwenhze M."/>
            <person name="Brun Y."/>
            <person name="Cava F."/>
            <person name="Bulgheresi S."/>
            <person name="Veyrier F."/>
        </authorList>
    </citation>
    <scope>NUCLEOTIDE SEQUENCE</scope>
    <source>
        <strain evidence="8">17694</strain>
    </source>
</reference>
<feature type="transmembrane region" description="Helical" evidence="7">
    <location>
        <begin position="93"/>
        <end position="111"/>
    </location>
</feature>
<evidence type="ECO:0000313" key="9">
    <source>
        <dbReference type="Proteomes" id="UP000831534"/>
    </source>
</evidence>
<protein>
    <recommendedName>
        <fullName evidence="7">UPF0761 membrane protein LVJ77_11220</fullName>
    </recommendedName>
</protein>
<dbReference type="PANTHER" id="PTHR30213">
    <property type="entry name" value="INNER MEMBRANE PROTEIN YHJD"/>
    <property type="match status" value="1"/>
</dbReference>
<feature type="transmembrane region" description="Helical" evidence="7">
    <location>
        <begin position="200"/>
        <end position="219"/>
    </location>
</feature>
<dbReference type="AlphaFoldDB" id="A0A8T9MWC5"/>
<evidence type="ECO:0000256" key="5">
    <source>
        <dbReference type="ARBA" id="ARBA00022989"/>
    </source>
</evidence>
<keyword evidence="3" id="KW-0997">Cell inner membrane</keyword>
<keyword evidence="2 7" id="KW-1003">Cell membrane</keyword>
<evidence type="ECO:0000256" key="3">
    <source>
        <dbReference type="ARBA" id="ARBA00022519"/>
    </source>
</evidence>
<evidence type="ECO:0000256" key="6">
    <source>
        <dbReference type="ARBA" id="ARBA00023136"/>
    </source>
</evidence>
<evidence type="ECO:0000256" key="1">
    <source>
        <dbReference type="ARBA" id="ARBA00004651"/>
    </source>
</evidence>
<dbReference type="PANTHER" id="PTHR30213:SF0">
    <property type="entry name" value="UPF0761 MEMBRANE PROTEIN YIHY"/>
    <property type="match status" value="1"/>
</dbReference>
<dbReference type="PROSITE" id="PS50861">
    <property type="entry name" value="AA_TRNA_LIGASE_II_GLYAB"/>
    <property type="match status" value="1"/>
</dbReference>
<keyword evidence="9" id="KW-1185">Reference proteome</keyword>
<name>A0A8T9MWC5_9NEIS</name>
<dbReference type="EMBL" id="CP091521">
    <property type="protein sequence ID" value="UOP04728.2"/>
    <property type="molecule type" value="Genomic_DNA"/>
</dbReference>
<dbReference type="HAMAP" id="MF_00672">
    <property type="entry name" value="UPF0761"/>
    <property type="match status" value="1"/>
</dbReference>
<dbReference type="NCBIfam" id="TIGR00765">
    <property type="entry name" value="yihY_not_rbn"/>
    <property type="match status" value="1"/>
</dbReference>
<organism evidence="8 9">
    <name type="scientific">Conchiformibius kuhniae</name>
    <dbReference type="NCBI Taxonomy" id="211502"/>
    <lineage>
        <taxon>Bacteria</taxon>
        <taxon>Pseudomonadati</taxon>
        <taxon>Pseudomonadota</taxon>
        <taxon>Betaproteobacteria</taxon>
        <taxon>Neisseriales</taxon>
        <taxon>Neisseriaceae</taxon>
        <taxon>Conchiformibius</taxon>
    </lineage>
</organism>
<feature type="transmembrane region" description="Helical" evidence="7">
    <location>
        <begin position="131"/>
        <end position="151"/>
    </location>
</feature>
<feature type="transmembrane region" description="Helical" evidence="7">
    <location>
        <begin position="30"/>
        <end position="59"/>
    </location>
</feature>
<keyword evidence="4 7" id="KW-0812">Transmembrane</keyword>
<gene>
    <name evidence="8" type="ORF">LVJ77_11220</name>
</gene>
<keyword evidence="5 7" id="KW-1133">Transmembrane helix</keyword>
<proteinExistence type="inferred from homology"/>
<evidence type="ECO:0000256" key="2">
    <source>
        <dbReference type="ARBA" id="ARBA00022475"/>
    </source>
</evidence>
<keyword evidence="6 7" id="KW-0472">Membrane</keyword>
<dbReference type="Pfam" id="PF03631">
    <property type="entry name" value="Virul_fac_BrkB"/>
    <property type="match status" value="1"/>
</dbReference>
<evidence type="ECO:0000256" key="4">
    <source>
        <dbReference type="ARBA" id="ARBA00022692"/>
    </source>
</evidence>
<feature type="transmembrane region" description="Helical" evidence="7">
    <location>
        <begin position="171"/>
        <end position="188"/>
    </location>
</feature>
<accession>A0A8T9MWC5</accession>